<evidence type="ECO:0000313" key="2">
    <source>
        <dbReference type="Proteomes" id="UP000018227"/>
    </source>
</evidence>
<reference evidence="1 2" key="1">
    <citation type="submission" date="2013-06" db="EMBL/GenBank/DDBJ databases">
        <authorList>
            <person name="Weinstock G."/>
            <person name="Sodergren E."/>
            <person name="Clifton S."/>
            <person name="Fulton L."/>
            <person name="Fulton B."/>
            <person name="Courtney L."/>
            <person name="Fronick C."/>
            <person name="Harrison M."/>
            <person name="Strong C."/>
            <person name="Farmer C."/>
            <person name="Delahaunty K."/>
            <person name="Markovic C."/>
            <person name="Hall O."/>
            <person name="Minx P."/>
            <person name="Tomlinson C."/>
            <person name="Mitreva M."/>
            <person name="Nelson J."/>
            <person name="Hou S."/>
            <person name="Wollam A."/>
            <person name="Pepin K.H."/>
            <person name="Johnson M."/>
            <person name="Bhonagiri V."/>
            <person name="Nash W.E."/>
            <person name="Warren W."/>
            <person name="Chinwalla A."/>
            <person name="Mardis E.R."/>
            <person name="Wilson R.K."/>
        </authorList>
    </citation>
    <scope>NUCLEOTIDE SEQUENCE [LARGE SCALE GENOMIC DNA]</scope>
    <source>
        <strain evidence="1 2">ATCC 51271</strain>
    </source>
</reference>
<proteinExistence type="predicted"/>
<dbReference type="RefSeq" id="WP_023354986.1">
    <property type="nucleotide sequence ID" value="NZ_KI535368.1"/>
</dbReference>
<organism evidence="1 2">
    <name type="scientific">Catonella morbi ATCC 51271</name>
    <dbReference type="NCBI Taxonomy" id="592026"/>
    <lineage>
        <taxon>Bacteria</taxon>
        <taxon>Bacillati</taxon>
        <taxon>Bacillota</taxon>
        <taxon>Clostridia</taxon>
        <taxon>Lachnospirales</taxon>
        <taxon>Lachnospiraceae</taxon>
        <taxon>Catonella</taxon>
    </lineage>
</organism>
<accession>V2XM51</accession>
<dbReference type="Proteomes" id="UP000018227">
    <property type="component" value="Unassembled WGS sequence"/>
</dbReference>
<comment type="caution">
    <text evidence="1">The sequence shown here is derived from an EMBL/GenBank/DDBJ whole genome shotgun (WGS) entry which is preliminary data.</text>
</comment>
<keyword evidence="2" id="KW-1185">Reference proteome</keyword>
<name>V2XM51_9FIRM</name>
<sequence>MSGYGKYSVFTKEHKRFKADKDENRKIAGSGVTEYLHCLVKK</sequence>
<dbReference type="EMBL" id="ACIL03000013">
    <property type="protein sequence ID" value="ESL03244.1"/>
    <property type="molecule type" value="Genomic_DNA"/>
</dbReference>
<dbReference type="AlphaFoldDB" id="V2XM51"/>
<dbReference type="STRING" id="592026.GCWU0000282_002118"/>
<gene>
    <name evidence="1" type="ORF">GCWU0000282_002118</name>
</gene>
<evidence type="ECO:0000313" key="1">
    <source>
        <dbReference type="EMBL" id="ESL03244.1"/>
    </source>
</evidence>
<protein>
    <submittedName>
        <fullName evidence="1">Uncharacterized protein</fullName>
    </submittedName>
</protein>
<dbReference type="HOGENOM" id="CLU_3249009_0_0_9"/>